<sequence length="444" mass="48472">MNRGRNVLGIILGIVIILLLTFGMVSIIRGILPRTSDSNTRVSQSEGTAYPPPGETNTPPAPTLARTDVFPWDLPTRTPYPITPAPTLTLVPGPSPTPLPLIQPARDASGKIYYFTGEDDKSQSTIYAIDVDSGGKMNPSPAVVSIEDSLNDQTIFPSPDGALVAIVGPWGTVSIYNVEKGEFENTTLPPASGEGKFYSWFPDSRRILNGAGSLILKDPFTTNRTYLAMPGYGQVIAAAASPDGRYVVYSFDTDILYPKGLWIVNTNGQDAHLLVEDIEPYNISWSPDLKRIAFFSGNWQVVNADGSDLRELAKGVFLPQCYFLPALWSPDSSTLAVVTSKSGQAFCNGWSENLFKDTNIVLIDVASGEARPLLSDGSLGNIDPVWSPDGSKLAFVTNRNGSPEIWVVNKDGTDLQQLTQNDRFERYPFWRPVNESNFGKKRDD</sequence>
<gene>
    <name evidence="4" type="ORF">LARV_03295</name>
</gene>
<name>A0A0S7BMP8_9CHLR</name>
<proteinExistence type="inferred from homology"/>
<organism evidence="4">
    <name type="scientific">Longilinea arvoryzae</name>
    <dbReference type="NCBI Taxonomy" id="360412"/>
    <lineage>
        <taxon>Bacteria</taxon>
        <taxon>Bacillati</taxon>
        <taxon>Chloroflexota</taxon>
        <taxon>Anaerolineae</taxon>
        <taxon>Anaerolineales</taxon>
        <taxon>Anaerolineaceae</taxon>
        <taxon>Longilinea</taxon>
    </lineage>
</organism>
<dbReference type="Gene3D" id="2.120.10.30">
    <property type="entry name" value="TolB, C-terminal domain"/>
    <property type="match status" value="2"/>
</dbReference>
<dbReference type="AlphaFoldDB" id="A0A0S7BMP8"/>
<evidence type="ECO:0000256" key="1">
    <source>
        <dbReference type="ARBA" id="ARBA00009820"/>
    </source>
</evidence>
<evidence type="ECO:0000256" key="3">
    <source>
        <dbReference type="SAM" id="Phobius"/>
    </source>
</evidence>
<evidence type="ECO:0000256" key="2">
    <source>
        <dbReference type="SAM" id="MobiDB-lite"/>
    </source>
</evidence>
<feature type="transmembrane region" description="Helical" evidence="3">
    <location>
        <begin position="7"/>
        <end position="32"/>
    </location>
</feature>
<keyword evidence="3" id="KW-0472">Membrane</keyword>
<dbReference type="OrthoDB" id="138121at2"/>
<feature type="compositionally biased region" description="Pro residues" evidence="2">
    <location>
        <begin position="50"/>
        <end position="62"/>
    </location>
</feature>
<dbReference type="InterPro" id="IPR011659">
    <property type="entry name" value="WD40"/>
</dbReference>
<dbReference type="PANTHER" id="PTHR36842">
    <property type="entry name" value="PROTEIN TOLB HOMOLOG"/>
    <property type="match status" value="1"/>
</dbReference>
<accession>A0A0S7BMP8</accession>
<dbReference type="InterPro" id="IPR011042">
    <property type="entry name" value="6-blade_b-propeller_TolB-like"/>
</dbReference>
<protein>
    <submittedName>
        <fullName evidence="4">Periplasmic component of the Tol biopolymer transport system</fullName>
    </submittedName>
</protein>
<dbReference type="SUPFAM" id="SSF82171">
    <property type="entry name" value="DPP6 N-terminal domain-like"/>
    <property type="match status" value="1"/>
</dbReference>
<dbReference type="Proteomes" id="UP000055060">
    <property type="component" value="Unassembled WGS sequence"/>
</dbReference>
<comment type="similarity">
    <text evidence="1">Belongs to the TolB family.</text>
</comment>
<feature type="compositionally biased region" description="Polar residues" evidence="2">
    <location>
        <begin position="36"/>
        <end position="47"/>
    </location>
</feature>
<dbReference type="STRING" id="360412.LARV_03295"/>
<keyword evidence="3" id="KW-1133">Transmembrane helix</keyword>
<evidence type="ECO:0000313" key="5">
    <source>
        <dbReference type="Proteomes" id="UP000055060"/>
    </source>
</evidence>
<keyword evidence="3" id="KW-0812">Transmembrane</keyword>
<keyword evidence="5" id="KW-1185">Reference proteome</keyword>
<feature type="region of interest" description="Disordered" evidence="2">
    <location>
        <begin position="36"/>
        <end position="64"/>
    </location>
</feature>
<dbReference type="Pfam" id="PF07676">
    <property type="entry name" value="PD40"/>
    <property type="match status" value="1"/>
</dbReference>
<dbReference type="PANTHER" id="PTHR36842:SF1">
    <property type="entry name" value="PROTEIN TOLB"/>
    <property type="match status" value="1"/>
</dbReference>
<reference evidence="4" key="1">
    <citation type="submission" date="2015-07" db="EMBL/GenBank/DDBJ databases">
        <title>Draft Genome Sequences of Anaerolinea thermolimosa IMO-1, Bellilinea caldifistulae GOMI-1, Leptolinea tardivitalis YMTK-2, Levilinea saccharolytica KIBI-1,Longilinea arvoryzae KOME-1, Previously Described as Members of the Anaerolineaceae (Chloroflexi).</title>
        <authorList>
            <person name="Sekiguchi Y."/>
            <person name="Ohashi A."/>
            <person name="Matsuura N."/>
            <person name="Tourlousse M.D."/>
        </authorList>
    </citation>
    <scope>NUCLEOTIDE SEQUENCE [LARGE SCALE GENOMIC DNA]</scope>
    <source>
        <strain evidence="4">KOME-1</strain>
    </source>
</reference>
<dbReference type="EMBL" id="DF967972">
    <property type="protein sequence ID" value="GAP15506.1"/>
    <property type="molecule type" value="Genomic_DNA"/>
</dbReference>
<evidence type="ECO:0000313" key="4">
    <source>
        <dbReference type="EMBL" id="GAP15506.1"/>
    </source>
</evidence>